<dbReference type="RefSeq" id="XP_046012565.1">
    <property type="nucleotide sequence ID" value="XM_046147955.1"/>
</dbReference>
<dbReference type="GeneID" id="70177501"/>
<dbReference type="EMBL" id="JAGTJQ010000005">
    <property type="protein sequence ID" value="KAH7030885.1"/>
    <property type="molecule type" value="Genomic_DNA"/>
</dbReference>
<accession>A0A9P8Y8Z4</accession>
<keyword evidence="2" id="KW-1185">Reference proteome</keyword>
<dbReference type="Proteomes" id="UP000756346">
    <property type="component" value="Unassembled WGS sequence"/>
</dbReference>
<organism evidence="1 2">
    <name type="scientific">Microdochium trichocladiopsis</name>
    <dbReference type="NCBI Taxonomy" id="1682393"/>
    <lineage>
        <taxon>Eukaryota</taxon>
        <taxon>Fungi</taxon>
        <taxon>Dikarya</taxon>
        <taxon>Ascomycota</taxon>
        <taxon>Pezizomycotina</taxon>
        <taxon>Sordariomycetes</taxon>
        <taxon>Xylariomycetidae</taxon>
        <taxon>Xylariales</taxon>
        <taxon>Microdochiaceae</taxon>
        <taxon>Microdochium</taxon>
    </lineage>
</organism>
<gene>
    <name evidence="1" type="ORF">B0I36DRAFT_115452</name>
</gene>
<reference evidence="1" key="1">
    <citation type="journal article" date="2021" name="Nat. Commun.">
        <title>Genetic determinants of endophytism in the Arabidopsis root mycobiome.</title>
        <authorList>
            <person name="Mesny F."/>
            <person name="Miyauchi S."/>
            <person name="Thiergart T."/>
            <person name="Pickel B."/>
            <person name="Atanasova L."/>
            <person name="Karlsson M."/>
            <person name="Huettel B."/>
            <person name="Barry K.W."/>
            <person name="Haridas S."/>
            <person name="Chen C."/>
            <person name="Bauer D."/>
            <person name="Andreopoulos W."/>
            <person name="Pangilinan J."/>
            <person name="LaButti K."/>
            <person name="Riley R."/>
            <person name="Lipzen A."/>
            <person name="Clum A."/>
            <person name="Drula E."/>
            <person name="Henrissat B."/>
            <person name="Kohler A."/>
            <person name="Grigoriev I.V."/>
            <person name="Martin F.M."/>
            <person name="Hacquard S."/>
        </authorList>
    </citation>
    <scope>NUCLEOTIDE SEQUENCE</scope>
    <source>
        <strain evidence="1">MPI-CAGE-CH-0230</strain>
    </source>
</reference>
<evidence type="ECO:0000313" key="1">
    <source>
        <dbReference type="EMBL" id="KAH7030885.1"/>
    </source>
</evidence>
<comment type="caution">
    <text evidence="1">The sequence shown here is derived from an EMBL/GenBank/DDBJ whole genome shotgun (WGS) entry which is preliminary data.</text>
</comment>
<protein>
    <submittedName>
        <fullName evidence="1">Uncharacterized protein</fullName>
    </submittedName>
</protein>
<evidence type="ECO:0000313" key="2">
    <source>
        <dbReference type="Proteomes" id="UP000756346"/>
    </source>
</evidence>
<proteinExistence type="predicted"/>
<sequence length="155" mass="16774">MGPVFDSRLMQLHKGLSSIVSFLCCTFSFSSFLASSHTLLASHDGIDEMVLLFRNTWLSFASSCALAACPPHACPCRIFRNGAVSKLVPRPGGKCNLRVSSVSYDDAFPLPPVLLCSRALHPPTSDCVEISGFAYRRKIAALAQSWALFGQLSGF</sequence>
<name>A0A9P8Y8Z4_9PEZI</name>
<dbReference type="AlphaFoldDB" id="A0A9P8Y8Z4"/>